<protein>
    <submittedName>
        <fullName evidence="1">Uncharacterized protein</fullName>
    </submittedName>
</protein>
<sequence>MACMESTLLRGLDWGRMGIRSLDERNKGYGTLTSQHNCHISMDTMVVRQVHLTLRLVGALHLMRNIGRDEPRSQEGVNVRDLVSQEFTRKRECPGIRPVSGTCHLYLDTPGTKLPIL</sequence>
<dbReference type="EMBL" id="HBUF01574775">
    <property type="protein sequence ID" value="CAG6767902.1"/>
    <property type="molecule type" value="Transcribed_RNA"/>
</dbReference>
<dbReference type="AlphaFoldDB" id="A0A8D9ANY6"/>
<organism evidence="1">
    <name type="scientific">Cacopsylla melanoneura</name>
    <dbReference type="NCBI Taxonomy" id="428564"/>
    <lineage>
        <taxon>Eukaryota</taxon>
        <taxon>Metazoa</taxon>
        <taxon>Ecdysozoa</taxon>
        <taxon>Arthropoda</taxon>
        <taxon>Hexapoda</taxon>
        <taxon>Insecta</taxon>
        <taxon>Pterygota</taxon>
        <taxon>Neoptera</taxon>
        <taxon>Paraneoptera</taxon>
        <taxon>Hemiptera</taxon>
        <taxon>Sternorrhyncha</taxon>
        <taxon>Psylloidea</taxon>
        <taxon>Psyllidae</taxon>
        <taxon>Psyllinae</taxon>
        <taxon>Cacopsylla</taxon>
    </lineage>
</organism>
<reference evidence="1" key="1">
    <citation type="submission" date="2021-05" db="EMBL/GenBank/DDBJ databases">
        <authorList>
            <person name="Alioto T."/>
            <person name="Alioto T."/>
            <person name="Gomez Garrido J."/>
        </authorList>
    </citation>
    <scope>NUCLEOTIDE SEQUENCE</scope>
</reference>
<name>A0A8D9ANY6_9HEMI</name>
<dbReference type="EMBL" id="HBUF01574773">
    <property type="protein sequence ID" value="CAG6767900.1"/>
    <property type="molecule type" value="Transcribed_RNA"/>
</dbReference>
<evidence type="ECO:0000313" key="1">
    <source>
        <dbReference type="EMBL" id="CAG6767902.1"/>
    </source>
</evidence>
<accession>A0A8D9ANY6</accession>
<proteinExistence type="predicted"/>